<evidence type="ECO:0000256" key="1">
    <source>
        <dbReference type="SAM" id="Coils"/>
    </source>
</evidence>
<proteinExistence type="predicted"/>
<reference evidence="4" key="1">
    <citation type="submission" date="2021-02" db="EMBL/GenBank/DDBJ databases">
        <authorList>
            <person name="Nowell W R."/>
        </authorList>
    </citation>
    <scope>NUCLEOTIDE SEQUENCE</scope>
</reference>
<feature type="compositionally biased region" description="Polar residues" evidence="2">
    <location>
        <begin position="686"/>
        <end position="709"/>
    </location>
</feature>
<evidence type="ECO:0000313" key="5">
    <source>
        <dbReference type="Proteomes" id="UP000663834"/>
    </source>
</evidence>
<dbReference type="AlphaFoldDB" id="A0A816ELA1"/>
<feature type="region of interest" description="Disordered" evidence="2">
    <location>
        <begin position="780"/>
        <end position="803"/>
    </location>
</feature>
<feature type="region of interest" description="Disordered" evidence="2">
    <location>
        <begin position="684"/>
        <end position="741"/>
    </location>
</feature>
<feature type="compositionally biased region" description="Low complexity" evidence="2">
    <location>
        <begin position="787"/>
        <end position="803"/>
    </location>
</feature>
<feature type="compositionally biased region" description="Basic residues" evidence="2">
    <location>
        <begin position="496"/>
        <end position="518"/>
    </location>
</feature>
<feature type="region of interest" description="Disordered" evidence="2">
    <location>
        <begin position="828"/>
        <end position="855"/>
    </location>
</feature>
<feature type="coiled-coil region" evidence="1">
    <location>
        <begin position="912"/>
        <end position="939"/>
    </location>
</feature>
<sequence>MNSLQSSIINTRNNNKRASLAMSAQSTSFIKSLPIVNDYFVKFYTSNHCSMFDEQLNCINRPCNQRKDGDHDDHKYRRPVVVNNNSSNFRSTILNNNYHHYMKRDHRRISNLSLSKQRMMIDVDLKHSIDLMQQQDQTPTSSSSFVSHLQSCTITDINSSIYDNTYYQKQCSPSSRIRLGLRCLCPLDDKQKQLFDEIFSNNEQTTNISERILDECTPRLTKNSCNTLLILCGNSREGNLIYWCFLFSVHQLQTTILSSTLIRLETLVNRDQDKNLTLRISAQEYLNHKSPEINHLLSLRDSLAYSRNETLQSLNKLCSDHRHNPLLITFHLIYRSTNTDYTRFHILLTNDNDNEIQKEKFSEIFTSLALSVSSNRQKTSSNITKKRNLTSEQSLSSFLREYLLNNAEQYSKDFLYIFAIVKNDKQLKYWIKIQRLLRIKKYRCKMSRDSTDSSSVETVINRNNEEIWIDGPLSTKNPKSEIWIDGPIEFYSPTSKLRHKKSKLKPRSNSHRHSKSKAKAPILSPKHQLAPPVLCSTILQQENDEPASANFDSESVISSHCHLPVLPVFKDHTLLPFRSNQLVQITKPLKIESSNIDLRLSVNKLNDDMEMLEKTLETLLIPSPIVPNQNDRQSLRSQSLNRIDQLSSSICNDDITKRLSRIVSPTRFDKILNHKQTTENFHDLSIDSSVPNSPRIKSQIRQSRIPSKSTHPRSLLLSSTKKIKNPPESIRPMPPTPTRPSIFQRLFGLRSSSIPPPHPIPTVVDSPRLASPLTVTLDSHDDLMPLTTSSTASSASGRASSSGYESMSNAAFEELIASTPIMVNNENNSIRLRNKSMRKDERRSNPSTSWNSPILRDKALRQQRVSLLKHRQNELKLELATAKTFLLMDKSKNCDLNDSRHSTMNNSSMHTFSSHKNEENLLEREIENLERRLTLAKSQLAYGTLKKNKQFIS</sequence>
<dbReference type="OrthoDB" id="10046245at2759"/>
<keyword evidence="1" id="KW-0175">Coiled coil</keyword>
<protein>
    <submittedName>
        <fullName evidence="4">Uncharacterized protein</fullName>
    </submittedName>
</protein>
<accession>A0A816ELA1</accession>
<dbReference type="Proteomes" id="UP000663834">
    <property type="component" value="Unassembled WGS sequence"/>
</dbReference>
<dbReference type="EMBL" id="CAJNOV010013563">
    <property type="protein sequence ID" value="CAF1526162.1"/>
    <property type="molecule type" value="Genomic_DNA"/>
</dbReference>
<name>A0A816ELA1_9BILA</name>
<comment type="caution">
    <text evidence="4">The sequence shown here is derived from an EMBL/GenBank/DDBJ whole genome shotgun (WGS) entry which is preliminary data.</text>
</comment>
<evidence type="ECO:0000256" key="2">
    <source>
        <dbReference type="SAM" id="MobiDB-lite"/>
    </source>
</evidence>
<feature type="region of interest" description="Disordered" evidence="2">
    <location>
        <begin position="496"/>
        <end position="522"/>
    </location>
</feature>
<evidence type="ECO:0000313" key="3">
    <source>
        <dbReference type="EMBL" id="CAF1526162.1"/>
    </source>
</evidence>
<gene>
    <name evidence="3" type="ORF">CJN711_LOCUS28730</name>
    <name evidence="4" type="ORF">KQP761_LOCUS29360</name>
</gene>
<dbReference type="Proteomes" id="UP000663855">
    <property type="component" value="Unassembled WGS sequence"/>
</dbReference>
<dbReference type="EMBL" id="CAJNOW010016136">
    <property type="protein sequence ID" value="CAF1647891.1"/>
    <property type="molecule type" value="Genomic_DNA"/>
</dbReference>
<organism evidence="4 5">
    <name type="scientific">Rotaria magnacalcarata</name>
    <dbReference type="NCBI Taxonomy" id="392030"/>
    <lineage>
        <taxon>Eukaryota</taxon>
        <taxon>Metazoa</taxon>
        <taxon>Spiralia</taxon>
        <taxon>Gnathifera</taxon>
        <taxon>Rotifera</taxon>
        <taxon>Eurotatoria</taxon>
        <taxon>Bdelloidea</taxon>
        <taxon>Philodinida</taxon>
        <taxon>Philodinidae</taxon>
        <taxon>Rotaria</taxon>
    </lineage>
</organism>
<evidence type="ECO:0000313" key="4">
    <source>
        <dbReference type="EMBL" id="CAF1647891.1"/>
    </source>
</evidence>